<dbReference type="Proteomes" id="UP001497680">
    <property type="component" value="Unassembled WGS sequence"/>
</dbReference>
<proteinExistence type="predicted"/>
<comment type="caution">
    <text evidence="1">The sequence shown here is derived from an EMBL/GenBank/DDBJ whole genome shotgun (WGS) entry which is preliminary data.</text>
</comment>
<keyword evidence="2" id="KW-1185">Reference proteome</keyword>
<name>A0ACC0D2A5_9PEZI</name>
<gene>
    <name evidence="1" type="ORF">F4821DRAFT_237520</name>
</gene>
<protein>
    <submittedName>
        <fullName evidence="1">Uncharacterized protein</fullName>
    </submittedName>
</protein>
<dbReference type="EMBL" id="MU394312">
    <property type="protein sequence ID" value="KAI6086816.1"/>
    <property type="molecule type" value="Genomic_DNA"/>
</dbReference>
<accession>A0ACC0D2A5</accession>
<evidence type="ECO:0000313" key="2">
    <source>
        <dbReference type="Proteomes" id="UP001497680"/>
    </source>
</evidence>
<evidence type="ECO:0000313" key="1">
    <source>
        <dbReference type="EMBL" id="KAI6086816.1"/>
    </source>
</evidence>
<sequence>MTALITIISYLRAVLALSALALLVARETYTSWQLTRAAFASPSPPPLIIESTSTSTDSSIVMVPRALAGGGGSLGLGEVLVSKNMESYGVQDLYCRTENGSFVPVAECQV</sequence>
<organism evidence="1 2">
    <name type="scientific">Hypoxylon rubiginosum</name>
    <dbReference type="NCBI Taxonomy" id="110542"/>
    <lineage>
        <taxon>Eukaryota</taxon>
        <taxon>Fungi</taxon>
        <taxon>Dikarya</taxon>
        <taxon>Ascomycota</taxon>
        <taxon>Pezizomycotina</taxon>
        <taxon>Sordariomycetes</taxon>
        <taxon>Xylariomycetidae</taxon>
        <taxon>Xylariales</taxon>
        <taxon>Hypoxylaceae</taxon>
        <taxon>Hypoxylon</taxon>
    </lineage>
</organism>
<reference evidence="1 2" key="1">
    <citation type="journal article" date="2022" name="New Phytol.">
        <title>Ecological generalism drives hyperdiversity of secondary metabolite gene clusters in xylarialean endophytes.</title>
        <authorList>
            <person name="Franco M.E.E."/>
            <person name="Wisecaver J.H."/>
            <person name="Arnold A.E."/>
            <person name="Ju Y.M."/>
            <person name="Slot J.C."/>
            <person name="Ahrendt S."/>
            <person name="Moore L.P."/>
            <person name="Eastman K.E."/>
            <person name="Scott K."/>
            <person name="Konkel Z."/>
            <person name="Mondo S.J."/>
            <person name="Kuo A."/>
            <person name="Hayes R.D."/>
            <person name="Haridas S."/>
            <person name="Andreopoulos B."/>
            <person name="Riley R."/>
            <person name="LaButti K."/>
            <person name="Pangilinan J."/>
            <person name="Lipzen A."/>
            <person name="Amirebrahimi M."/>
            <person name="Yan J."/>
            <person name="Adam C."/>
            <person name="Keymanesh K."/>
            <person name="Ng V."/>
            <person name="Louie K."/>
            <person name="Northen T."/>
            <person name="Drula E."/>
            <person name="Henrissat B."/>
            <person name="Hsieh H.M."/>
            <person name="Youens-Clark K."/>
            <person name="Lutzoni F."/>
            <person name="Miadlikowska J."/>
            <person name="Eastwood D.C."/>
            <person name="Hamelin R.C."/>
            <person name="Grigoriev I.V."/>
            <person name="U'Ren J.M."/>
        </authorList>
    </citation>
    <scope>NUCLEOTIDE SEQUENCE [LARGE SCALE GENOMIC DNA]</scope>
    <source>
        <strain evidence="1 2">ER1909</strain>
    </source>
</reference>